<dbReference type="GO" id="GO:0008757">
    <property type="term" value="F:S-adenosylmethionine-dependent methyltransferase activity"/>
    <property type="evidence" value="ECO:0007669"/>
    <property type="project" value="InterPro"/>
</dbReference>
<accession>A0A1F6G6H5</accession>
<dbReference type="CDD" id="cd02440">
    <property type="entry name" value="AdoMet_MTases"/>
    <property type="match status" value="1"/>
</dbReference>
<feature type="domain" description="Methyltransferase type 11" evidence="4">
    <location>
        <begin position="38"/>
        <end position="130"/>
    </location>
</feature>
<evidence type="ECO:0000256" key="1">
    <source>
        <dbReference type="ARBA" id="ARBA00008361"/>
    </source>
</evidence>
<comment type="caution">
    <text evidence="5">The sequence shown here is derived from an EMBL/GenBank/DDBJ whole genome shotgun (WGS) entry which is preliminary data.</text>
</comment>
<dbReference type="PANTHER" id="PTHR44942:SF4">
    <property type="entry name" value="METHYLTRANSFERASE TYPE 11 DOMAIN-CONTAINING PROTEIN"/>
    <property type="match status" value="1"/>
</dbReference>
<proteinExistence type="inferred from homology"/>
<keyword evidence="3" id="KW-0808">Transferase</keyword>
<evidence type="ECO:0000256" key="2">
    <source>
        <dbReference type="ARBA" id="ARBA00022603"/>
    </source>
</evidence>
<dbReference type="AlphaFoldDB" id="A0A1F6G6H5"/>
<dbReference type="SUPFAM" id="SSF53335">
    <property type="entry name" value="S-adenosyl-L-methionine-dependent methyltransferases"/>
    <property type="match status" value="1"/>
</dbReference>
<protein>
    <recommendedName>
        <fullName evidence="4">Methyltransferase type 11 domain-containing protein</fullName>
    </recommendedName>
</protein>
<name>A0A1F6G6H5_9PROT</name>
<dbReference type="InterPro" id="IPR029063">
    <property type="entry name" value="SAM-dependent_MTases_sf"/>
</dbReference>
<dbReference type="GO" id="GO:0032259">
    <property type="term" value="P:methylation"/>
    <property type="evidence" value="ECO:0007669"/>
    <property type="project" value="UniProtKB-KW"/>
</dbReference>
<organism evidence="5 6">
    <name type="scientific">Candidatus Lambdaproteobacteria bacterium RIFOXYD2_FULL_50_16</name>
    <dbReference type="NCBI Taxonomy" id="1817772"/>
    <lineage>
        <taxon>Bacteria</taxon>
        <taxon>Pseudomonadati</taxon>
        <taxon>Pseudomonadota</taxon>
        <taxon>Candidatus Lambdaproteobacteria</taxon>
    </lineage>
</organism>
<gene>
    <name evidence="5" type="ORF">A2527_11350</name>
</gene>
<dbReference type="InterPro" id="IPR051052">
    <property type="entry name" value="Diverse_substrate_MTase"/>
</dbReference>
<dbReference type="PANTHER" id="PTHR44942">
    <property type="entry name" value="METHYLTRANSF_11 DOMAIN-CONTAINING PROTEIN"/>
    <property type="match status" value="1"/>
</dbReference>
<dbReference type="Proteomes" id="UP000178449">
    <property type="component" value="Unassembled WGS sequence"/>
</dbReference>
<evidence type="ECO:0000259" key="4">
    <source>
        <dbReference type="Pfam" id="PF08241"/>
    </source>
</evidence>
<evidence type="ECO:0000313" key="5">
    <source>
        <dbReference type="EMBL" id="OGG93712.1"/>
    </source>
</evidence>
<keyword evidence="2" id="KW-0489">Methyltransferase</keyword>
<dbReference type="InterPro" id="IPR013216">
    <property type="entry name" value="Methyltransf_11"/>
</dbReference>
<reference evidence="5 6" key="1">
    <citation type="journal article" date="2016" name="Nat. Commun.">
        <title>Thousands of microbial genomes shed light on interconnected biogeochemical processes in an aquifer system.</title>
        <authorList>
            <person name="Anantharaman K."/>
            <person name="Brown C.T."/>
            <person name="Hug L.A."/>
            <person name="Sharon I."/>
            <person name="Castelle C.J."/>
            <person name="Probst A.J."/>
            <person name="Thomas B.C."/>
            <person name="Singh A."/>
            <person name="Wilkins M.J."/>
            <person name="Karaoz U."/>
            <person name="Brodie E.L."/>
            <person name="Williams K.H."/>
            <person name="Hubbard S.S."/>
            <person name="Banfield J.F."/>
        </authorList>
    </citation>
    <scope>NUCLEOTIDE SEQUENCE [LARGE SCALE GENOMIC DNA]</scope>
</reference>
<sequence length="265" mass="29401">MADFSKIAHTYDYQALVQADAGEKLLELAKPRVGEITLDLGCGSGRFSRAIRRITGAPLVGLDASQAMITQARLGGLPLGLEYCVSSAEEIHMENYFDLIFCNSAFQWFKNPDLVLSQCHRSLKNKGRMAMQAPATRLYCPNFIKALEAVMSHPETGEILAGLQNPWLFLETAEDYNALFLKALFSEVQSEIQTDRVKMTLSQAMNVFESGAAAGYLDPTHYPSPYPPSYEAQFRQLFGDGLAAQQDAEGRIELIFNRIYLLALA</sequence>
<dbReference type="Pfam" id="PF08241">
    <property type="entry name" value="Methyltransf_11"/>
    <property type="match status" value="1"/>
</dbReference>
<dbReference type="STRING" id="1817772.A2527_11350"/>
<evidence type="ECO:0000313" key="6">
    <source>
        <dbReference type="Proteomes" id="UP000178449"/>
    </source>
</evidence>
<comment type="similarity">
    <text evidence="1">Belongs to the methyltransferase superfamily.</text>
</comment>
<evidence type="ECO:0000256" key="3">
    <source>
        <dbReference type="ARBA" id="ARBA00022679"/>
    </source>
</evidence>
<dbReference type="EMBL" id="MFNE01000046">
    <property type="protein sequence ID" value="OGG93712.1"/>
    <property type="molecule type" value="Genomic_DNA"/>
</dbReference>
<dbReference type="Gene3D" id="3.40.50.150">
    <property type="entry name" value="Vaccinia Virus protein VP39"/>
    <property type="match status" value="1"/>
</dbReference>